<gene>
    <name evidence="1" type="ORF">QFC20_003035</name>
</gene>
<accession>A0ACC2WEK8</accession>
<name>A0ACC2WEK8_9TREE</name>
<keyword evidence="2" id="KW-1185">Reference proteome</keyword>
<organism evidence="1 2">
    <name type="scientific">Naganishia adeliensis</name>
    <dbReference type="NCBI Taxonomy" id="92952"/>
    <lineage>
        <taxon>Eukaryota</taxon>
        <taxon>Fungi</taxon>
        <taxon>Dikarya</taxon>
        <taxon>Basidiomycota</taxon>
        <taxon>Agaricomycotina</taxon>
        <taxon>Tremellomycetes</taxon>
        <taxon>Filobasidiales</taxon>
        <taxon>Filobasidiaceae</taxon>
        <taxon>Naganishia</taxon>
    </lineage>
</organism>
<protein>
    <submittedName>
        <fullName evidence="1">Uncharacterized protein</fullName>
    </submittedName>
</protein>
<evidence type="ECO:0000313" key="2">
    <source>
        <dbReference type="Proteomes" id="UP001230649"/>
    </source>
</evidence>
<proteinExistence type="predicted"/>
<comment type="caution">
    <text evidence="1">The sequence shown here is derived from an EMBL/GenBank/DDBJ whole genome shotgun (WGS) entry which is preliminary data.</text>
</comment>
<dbReference type="Proteomes" id="UP001230649">
    <property type="component" value="Unassembled WGS sequence"/>
</dbReference>
<evidence type="ECO:0000313" key="1">
    <source>
        <dbReference type="EMBL" id="KAJ9110183.1"/>
    </source>
</evidence>
<sequence length="1100" mass="119298">MNSSPARPSVDNSNNVSPEHVQHVGSSPSQGLEQAYFPVNGLAAAHGNHFSAGAHMSQANNFQVEQQMAMMNAIKSINTQLPSDGRVPPSQPVSPVAHQTNNGMVPFSTPAGLSTQPQHVHTRPRGMTVGTVPIMPMHLASGYQHSFTDATMHNGNMHPPADQMFFAKHLPHTQGPSPMPVSPFNVQPRDTDGLTYGSTKSGRPSSGTQQESARSQQEFNPVPMLENHALTYGGLGMNEIRMSVPMSLSNSQASFPASIHPGDSARSAEDGGANRSTLDDSRRSSGTGVGQGLGGMMQMSTLNGSQGPPSSDGPPSSVPPLAITTDNAQVESLSNDLKDKLTFLTNLQNKLTAAINEAQLNHPMAVDEYLNDIKKAIVNKENEPRTPSTAASGSGQMTTFTSTAQRQASPLSMVQNNRMESVTPINVSLSATNIPNSNAHDALSNAMLPSSGGLLAPVELSRAANSTKRSAPESPMMDGETTTQNKHIRLEQDMEGVESSASQAASQAGQPQTLLPPQLVHAHSFPQAGAMQQPMMAVPMNAMPTLVGAMGQHLPQTHTPVNPSPLSHVNNAPQTIPYGFGHPTGMPIPMDPSMQNWTTQHVMIDPNYPMQTMVPIQQPTNLGRRGSIVDGRLIAPRPRLVPFTQSSGMDTDVAVEDGDLEDDLDDSDDDDGRLKRRASKRRRSSDPATAAPEGALVQPPDLISDEIRVQLDKIMYGFLNDICSDLNATDAKGELIHQPLMKKKMDRLDASTDFRPFKFRIQAFTNAFSELLQRKGILEETLPAKKIKSYLWNQKLISRFNDDGKKSKSKGNHIWNVDAKKLPDGQWIFRPFQRKIHLPEPLHAWYGSKFAWQPKVWDPQASTSNLKVEWKFEGLPSWLEWKETVKGLEGIPLEGDSSADITVTALFRDANGKELSVSTRFFLPVGHLETSNAASTTTPAGLMLSAMIAPNGSDPNGGNNPFNSAMGDVKQEPAMRMIDSPLRDITDPDSMASSFHSQLSGMEHDLSLGVNPSMGAMDHSIFDGVNFEHMIGNAGSELLPPGMYQHPDGLTEMPQATSMSHGVPQLLDVNMHQRQASQHQSQQQEQLQEQEAQQTQHQQQ</sequence>
<dbReference type="EMBL" id="JASBWS010000025">
    <property type="protein sequence ID" value="KAJ9110183.1"/>
    <property type="molecule type" value="Genomic_DNA"/>
</dbReference>
<reference evidence="1" key="1">
    <citation type="submission" date="2023-04" db="EMBL/GenBank/DDBJ databases">
        <title>Draft Genome sequencing of Naganishia species isolated from polar environments using Oxford Nanopore Technology.</title>
        <authorList>
            <person name="Leo P."/>
            <person name="Venkateswaran K."/>
        </authorList>
    </citation>
    <scope>NUCLEOTIDE SEQUENCE</scope>
    <source>
        <strain evidence="1">MNA-CCFEE 5262</strain>
    </source>
</reference>